<dbReference type="EMBL" id="CADEAL010004035">
    <property type="protein sequence ID" value="CAB1449973.1"/>
    <property type="molecule type" value="Genomic_DNA"/>
</dbReference>
<dbReference type="Proteomes" id="UP001153269">
    <property type="component" value="Unassembled WGS sequence"/>
</dbReference>
<gene>
    <name evidence="1" type="ORF">PLEPLA_LOCUS37659</name>
</gene>
<evidence type="ECO:0000313" key="2">
    <source>
        <dbReference type="Proteomes" id="UP001153269"/>
    </source>
</evidence>
<protein>
    <submittedName>
        <fullName evidence="1">Uncharacterized protein</fullName>
    </submittedName>
</protein>
<name>A0A9N7VFG5_PLEPL</name>
<sequence>MKTFLLMAGNTPFNQLRDLVQERSFGDTLTKAPEKLTLRVHAGEGRRFGAPRKAICKKLSSYTRVSSCTLGSDSSSASSENARMPSEHNFDDVMLVMACPDNSSHDPMRLHDAIKHKELNFNCRQPARNRKSYLPFGRLP</sequence>
<dbReference type="AlphaFoldDB" id="A0A9N7VFG5"/>
<proteinExistence type="predicted"/>
<accession>A0A9N7VFG5</accession>
<keyword evidence="2" id="KW-1185">Reference proteome</keyword>
<evidence type="ECO:0000313" key="1">
    <source>
        <dbReference type="EMBL" id="CAB1449973.1"/>
    </source>
</evidence>
<organism evidence="1 2">
    <name type="scientific">Pleuronectes platessa</name>
    <name type="common">European plaice</name>
    <dbReference type="NCBI Taxonomy" id="8262"/>
    <lineage>
        <taxon>Eukaryota</taxon>
        <taxon>Metazoa</taxon>
        <taxon>Chordata</taxon>
        <taxon>Craniata</taxon>
        <taxon>Vertebrata</taxon>
        <taxon>Euteleostomi</taxon>
        <taxon>Actinopterygii</taxon>
        <taxon>Neopterygii</taxon>
        <taxon>Teleostei</taxon>
        <taxon>Neoteleostei</taxon>
        <taxon>Acanthomorphata</taxon>
        <taxon>Carangaria</taxon>
        <taxon>Pleuronectiformes</taxon>
        <taxon>Pleuronectoidei</taxon>
        <taxon>Pleuronectidae</taxon>
        <taxon>Pleuronectes</taxon>
    </lineage>
</organism>
<reference evidence="1" key="1">
    <citation type="submission" date="2020-03" db="EMBL/GenBank/DDBJ databases">
        <authorList>
            <person name="Weist P."/>
        </authorList>
    </citation>
    <scope>NUCLEOTIDE SEQUENCE</scope>
</reference>
<comment type="caution">
    <text evidence="1">The sequence shown here is derived from an EMBL/GenBank/DDBJ whole genome shotgun (WGS) entry which is preliminary data.</text>
</comment>